<evidence type="ECO:0000313" key="1">
    <source>
        <dbReference type="EMBL" id="EGC19529.1"/>
    </source>
</evidence>
<gene>
    <name evidence="1" type="ORF">HMPREF9141_2069</name>
</gene>
<dbReference type="EMBL" id="AEWX01000027">
    <property type="protein sequence ID" value="EGC19529.1"/>
    <property type="molecule type" value="Genomic_DNA"/>
</dbReference>
<name>F0F902_9BACT</name>
<protein>
    <submittedName>
        <fullName evidence="1">Uncharacterized protein</fullName>
    </submittedName>
</protein>
<reference evidence="1 2" key="1">
    <citation type="submission" date="2011-01" db="EMBL/GenBank/DDBJ databases">
        <authorList>
            <person name="Muzny D."/>
            <person name="Qin X."/>
            <person name="Deng J."/>
            <person name="Jiang H."/>
            <person name="Liu Y."/>
            <person name="Qu J."/>
            <person name="Song X.-Z."/>
            <person name="Zhang L."/>
            <person name="Thornton R."/>
            <person name="Coyle M."/>
            <person name="Francisco L."/>
            <person name="Jackson L."/>
            <person name="Javaid M."/>
            <person name="Korchina V."/>
            <person name="Kovar C."/>
            <person name="Mata R."/>
            <person name="Mathew T."/>
            <person name="Ngo R."/>
            <person name="Nguyen L."/>
            <person name="Nguyen N."/>
            <person name="Okwuonu G."/>
            <person name="Ongeri F."/>
            <person name="Pham C."/>
            <person name="Simmons D."/>
            <person name="Wilczek-Boney K."/>
            <person name="Hale W."/>
            <person name="Jakkamsetti A."/>
            <person name="Pham P."/>
            <person name="Ruth R."/>
            <person name="San Lucas F."/>
            <person name="Warren J."/>
            <person name="Zhang J."/>
            <person name="Zhao Z."/>
            <person name="Zhou C."/>
            <person name="Zhu D."/>
            <person name="Lee S."/>
            <person name="Bess C."/>
            <person name="Blankenburg K."/>
            <person name="Forbes L."/>
            <person name="Fu Q."/>
            <person name="Gubbala S."/>
            <person name="Hirani K."/>
            <person name="Jayaseelan J.C."/>
            <person name="Lara F."/>
            <person name="Munidasa M."/>
            <person name="Palculict T."/>
            <person name="Patil S."/>
            <person name="Pu L.-L."/>
            <person name="Saada N."/>
            <person name="Tang L."/>
            <person name="Weissenberger G."/>
            <person name="Zhu Y."/>
            <person name="Hemphill L."/>
            <person name="Shang Y."/>
            <person name="Youmans B."/>
            <person name="Ayvaz T."/>
            <person name="Ross M."/>
            <person name="Santibanez J."/>
            <person name="Aqrawi P."/>
            <person name="Gross S."/>
            <person name="Joshi V."/>
            <person name="Fowler G."/>
            <person name="Nazareth L."/>
            <person name="Reid J."/>
            <person name="Worley K."/>
            <person name="Petrosino J."/>
            <person name="Highlander S."/>
            <person name="Gibbs R."/>
        </authorList>
    </citation>
    <scope>NUCLEOTIDE SEQUENCE [LARGE SCALE GENOMIC DNA]</scope>
    <source>
        <strain evidence="1 2">DSM 16608</strain>
    </source>
</reference>
<comment type="caution">
    <text evidence="1">The sequence shown here is derived from an EMBL/GenBank/DDBJ whole genome shotgun (WGS) entry which is preliminary data.</text>
</comment>
<dbReference type="Proteomes" id="UP000005697">
    <property type="component" value="Unassembled WGS sequence"/>
</dbReference>
<organism evidence="1 2">
    <name type="scientific">Prevotella multiformis DSM 16608</name>
    <dbReference type="NCBI Taxonomy" id="888743"/>
    <lineage>
        <taxon>Bacteria</taxon>
        <taxon>Pseudomonadati</taxon>
        <taxon>Bacteroidota</taxon>
        <taxon>Bacteroidia</taxon>
        <taxon>Bacteroidales</taxon>
        <taxon>Prevotellaceae</taxon>
        <taxon>Prevotella</taxon>
    </lineage>
</organism>
<sequence>MSGIGKPAEEQMRFRLTVIHRTRKQDRLMRSMFMGQQYHRGCLRSP</sequence>
<proteinExistence type="predicted"/>
<dbReference type="AlphaFoldDB" id="F0F902"/>
<keyword evidence="2" id="KW-1185">Reference proteome</keyword>
<evidence type="ECO:0000313" key="2">
    <source>
        <dbReference type="Proteomes" id="UP000005697"/>
    </source>
</evidence>
<dbReference type="HOGENOM" id="CLU_3187370_0_0_10"/>
<accession>F0F902</accession>